<sequence length="81" mass="9047">MLKTPKSWYYYRSKFNFKKGGKDKMAYYITNDCISCGACESECPVQCISPGEGKYVINEEQCISCGACANVCPVDAPKPRE</sequence>
<dbReference type="Pfam" id="PF12838">
    <property type="entry name" value="Fer4_7"/>
    <property type="match status" value="1"/>
</dbReference>
<reference evidence="11" key="1">
    <citation type="submission" date="2022-12" db="EMBL/GenBank/DDBJ databases">
        <authorList>
            <person name="Bing R.G."/>
            <person name="Willard D.J."/>
            <person name="Manesh M.J.H."/>
            <person name="Laemthong T."/>
            <person name="Crosby J.R."/>
            <person name="Kelly R.M."/>
        </authorList>
    </citation>
    <scope>NUCLEOTIDE SEQUENCE</scope>
    <source>
        <strain evidence="11">DSM 8991</strain>
    </source>
</reference>
<gene>
    <name evidence="11" type="ORF">OTJ99_002124</name>
</gene>
<keyword evidence="3 9" id="KW-0813">Transport</keyword>
<keyword evidence="5 9" id="KW-0479">Metal-binding</keyword>
<evidence type="ECO:0000256" key="2">
    <source>
        <dbReference type="ARBA" id="ARBA00003532"/>
    </source>
</evidence>
<evidence type="ECO:0000313" key="12">
    <source>
        <dbReference type="Proteomes" id="UP001164745"/>
    </source>
</evidence>
<dbReference type="PANTHER" id="PTHR24960">
    <property type="entry name" value="PHOTOSYSTEM I IRON-SULFUR CENTER-RELATED"/>
    <property type="match status" value="1"/>
</dbReference>
<dbReference type="PROSITE" id="PS00198">
    <property type="entry name" value="4FE4S_FER_1"/>
    <property type="match status" value="2"/>
</dbReference>
<protein>
    <recommendedName>
        <fullName evidence="9">Ferredoxin</fullName>
    </recommendedName>
</protein>
<dbReference type="PANTHER" id="PTHR24960:SF79">
    <property type="entry name" value="PHOTOSYSTEM I IRON-SULFUR CENTER"/>
    <property type="match status" value="1"/>
</dbReference>
<dbReference type="Proteomes" id="UP001164745">
    <property type="component" value="Chromosome"/>
</dbReference>
<keyword evidence="4 9" id="KW-0004">4Fe-4S</keyword>
<dbReference type="InterPro" id="IPR017896">
    <property type="entry name" value="4Fe4S_Fe-S-bd"/>
</dbReference>
<evidence type="ECO:0000256" key="7">
    <source>
        <dbReference type="ARBA" id="ARBA00023004"/>
    </source>
</evidence>
<evidence type="ECO:0000313" key="11">
    <source>
        <dbReference type="EMBL" id="WAM32739.1"/>
    </source>
</evidence>
<name>A0ABY7BMW6_9FIRM</name>
<organism evidence="11 12">
    <name type="scientific">Caldicellulosiruptor naganoensis</name>
    <dbReference type="NCBI Taxonomy" id="29324"/>
    <lineage>
        <taxon>Bacteria</taxon>
        <taxon>Bacillati</taxon>
        <taxon>Bacillota</taxon>
        <taxon>Bacillota incertae sedis</taxon>
        <taxon>Caldicellulosiruptorales</taxon>
        <taxon>Caldicellulosiruptoraceae</taxon>
        <taxon>Caldicellulosiruptor</taxon>
    </lineage>
</organism>
<keyword evidence="12" id="KW-1185">Reference proteome</keyword>
<dbReference type="InterPro" id="IPR000813">
    <property type="entry name" value="7Fe_ferredoxin"/>
</dbReference>
<comment type="function">
    <text evidence="2 9">Ferredoxins are iron-sulfur proteins that transfer electrons in a wide variety of metabolic reactions.</text>
</comment>
<evidence type="ECO:0000256" key="9">
    <source>
        <dbReference type="RuleBase" id="RU365098"/>
    </source>
</evidence>
<dbReference type="RefSeq" id="WP_268748537.1">
    <property type="nucleotide sequence ID" value="NZ_CP113864.1"/>
</dbReference>
<feature type="domain" description="4Fe-4S ferredoxin-type" evidence="10">
    <location>
        <begin position="53"/>
        <end position="81"/>
    </location>
</feature>
<accession>A0ABY7BMW6</accession>
<evidence type="ECO:0000256" key="5">
    <source>
        <dbReference type="ARBA" id="ARBA00022723"/>
    </source>
</evidence>
<keyword evidence="6 9" id="KW-0249">Electron transport</keyword>
<evidence type="ECO:0000256" key="3">
    <source>
        <dbReference type="ARBA" id="ARBA00022448"/>
    </source>
</evidence>
<keyword evidence="8 9" id="KW-0411">Iron-sulfur</keyword>
<dbReference type="SUPFAM" id="SSF54862">
    <property type="entry name" value="4Fe-4S ferredoxins"/>
    <property type="match status" value="1"/>
</dbReference>
<dbReference type="Gene3D" id="3.30.70.20">
    <property type="match status" value="1"/>
</dbReference>
<proteinExistence type="predicted"/>
<evidence type="ECO:0000259" key="10">
    <source>
        <dbReference type="PROSITE" id="PS51379"/>
    </source>
</evidence>
<evidence type="ECO:0000256" key="8">
    <source>
        <dbReference type="ARBA" id="ARBA00023014"/>
    </source>
</evidence>
<dbReference type="InterPro" id="IPR017900">
    <property type="entry name" value="4Fe4S_Fe_S_CS"/>
</dbReference>
<dbReference type="PRINTS" id="PR00354">
    <property type="entry name" value="7FE8SFRDOXIN"/>
</dbReference>
<dbReference type="PROSITE" id="PS51379">
    <property type="entry name" value="4FE4S_FER_2"/>
    <property type="match status" value="2"/>
</dbReference>
<feature type="domain" description="4Fe-4S ferredoxin-type" evidence="10">
    <location>
        <begin position="24"/>
        <end position="52"/>
    </location>
</feature>
<keyword evidence="7 9" id="KW-0408">Iron</keyword>
<evidence type="ECO:0000256" key="1">
    <source>
        <dbReference type="ARBA" id="ARBA00001966"/>
    </source>
</evidence>
<dbReference type="InterPro" id="IPR050157">
    <property type="entry name" value="PSI_iron-sulfur_center"/>
</dbReference>
<evidence type="ECO:0000256" key="4">
    <source>
        <dbReference type="ARBA" id="ARBA00022485"/>
    </source>
</evidence>
<comment type="cofactor">
    <cofactor evidence="1 9">
        <name>[4Fe-4S] cluster</name>
        <dbReference type="ChEBI" id="CHEBI:49883"/>
    </cofactor>
</comment>
<evidence type="ECO:0000256" key="6">
    <source>
        <dbReference type="ARBA" id="ARBA00022982"/>
    </source>
</evidence>
<dbReference type="EMBL" id="CP113864">
    <property type="protein sequence ID" value="WAM32739.1"/>
    <property type="molecule type" value="Genomic_DNA"/>
</dbReference>